<sequence>MSLACSFLRCLTSNLSIRPNLPPLPLDILGEITFFLDTPSDKLNLCLASKTVYNYLLPYLYWSLEIYDTKQCLDCVAFLNANSHLARYVRALILHPNYLRMANKKRLLSEVRLADEVTKLIPHLNSLEKFVWDGLEVPRDIVWVALQDHCPYIKFIGTNLGCRDLTSDSKLFAFRDLTGFSLTTELRDSEFRPSPIMSGESLPDELWVMLIEHCPNLRSLLIGHRGAMHFSRRQIDVSPILPARWPQLQFLTMENCVVYGLLESLDNIEHPRAHFTAFVQAHPKLTHLHLKGLPSLDIDNRTPPFALKSYGAALECNPYLAISSGSLREMSLTQKDYSGVFFKYIRHVLSVNPNVRKLTLSMNFSRENALEEDGVVSEFDHVHELKSMAATCKHLEDLTVICSTRRKETFFYKEFPEVLVGTSIKRVELWKYHRAGDETPINLAMRIAREHPSMERIVIRTLHQLWDKEHDPLRILQVGSYKVIRDSNGKARKLLVNEVGGETMSWMLTKKCSLTIDYSPKWQSLLENPVWASLSSFNLG</sequence>
<evidence type="ECO:0000313" key="1">
    <source>
        <dbReference type="EMBL" id="KAF5350906.1"/>
    </source>
</evidence>
<gene>
    <name evidence="1" type="ORF">D9758_010510</name>
</gene>
<reference evidence="1 2" key="1">
    <citation type="journal article" date="2020" name="ISME J.">
        <title>Uncovering the hidden diversity of litter-decomposition mechanisms in mushroom-forming fungi.</title>
        <authorList>
            <person name="Floudas D."/>
            <person name="Bentzer J."/>
            <person name="Ahren D."/>
            <person name="Johansson T."/>
            <person name="Persson P."/>
            <person name="Tunlid A."/>
        </authorList>
    </citation>
    <scope>NUCLEOTIDE SEQUENCE [LARGE SCALE GENOMIC DNA]</scope>
    <source>
        <strain evidence="1 2">CBS 291.85</strain>
    </source>
</reference>
<dbReference type="Proteomes" id="UP000559256">
    <property type="component" value="Unassembled WGS sequence"/>
</dbReference>
<evidence type="ECO:0000313" key="2">
    <source>
        <dbReference type="Proteomes" id="UP000559256"/>
    </source>
</evidence>
<dbReference type="Gene3D" id="3.80.10.10">
    <property type="entry name" value="Ribonuclease Inhibitor"/>
    <property type="match status" value="1"/>
</dbReference>
<evidence type="ECO:0008006" key="3">
    <source>
        <dbReference type="Google" id="ProtNLM"/>
    </source>
</evidence>
<comment type="caution">
    <text evidence="1">The sequence shown here is derived from an EMBL/GenBank/DDBJ whole genome shotgun (WGS) entry which is preliminary data.</text>
</comment>
<dbReference type="EMBL" id="JAACJM010000072">
    <property type="protein sequence ID" value="KAF5350906.1"/>
    <property type="molecule type" value="Genomic_DNA"/>
</dbReference>
<name>A0A8H5FVR0_9AGAR</name>
<keyword evidence="2" id="KW-1185">Reference proteome</keyword>
<dbReference type="OrthoDB" id="2826340at2759"/>
<accession>A0A8H5FVR0</accession>
<proteinExistence type="predicted"/>
<protein>
    <recommendedName>
        <fullName evidence="3">F-box domain-containing protein</fullName>
    </recommendedName>
</protein>
<dbReference type="InterPro" id="IPR032675">
    <property type="entry name" value="LRR_dom_sf"/>
</dbReference>
<dbReference type="SUPFAM" id="SSF52047">
    <property type="entry name" value="RNI-like"/>
    <property type="match status" value="1"/>
</dbReference>
<organism evidence="1 2">
    <name type="scientific">Tetrapyrgos nigripes</name>
    <dbReference type="NCBI Taxonomy" id="182062"/>
    <lineage>
        <taxon>Eukaryota</taxon>
        <taxon>Fungi</taxon>
        <taxon>Dikarya</taxon>
        <taxon>Basidiomycota</taxon>
        <taxon>Agaricomycotina</taxon>
        <taxon>Agaricomycetes</taxon>
        <taxon>Agaricomycetidae</taxon>
        <taxon>Agaricales</taxon>
        <taxon>Marasmiineae</taxon>
        <taxon>Marasmiaceae</taxon>
        <taxon>Tetrapyrgos</taxon>
    </lineage>
</organism>
<dbReference type="AlphaFoldDB" id="A0A8H5FVR0"/>